<organism evidence="1">
    <name type="scientific">marine sediment metagenome</name>
    <dbReference type="NCBI Taxonomy" id="412755"/>
    <lineage>
        <taxon>unclassified sequences</taxon>
        <taxon>metagenomes</taxon>
        <taxon>ecological metagenomes</taxon>
    </lineage>
</organism>
<comment type="caution">
    <text evidence="1">The sequence shown here is derived from an EMBL/GenBank/DDBJ whole genome shotgun (WGS) entry which is preliminary data.</text>
</comment>
<dbReference type="EMBL" id="LAZR01006215">
    <property type="protein sequence ID" value="KKM93853.1"/>
    <property type="molecule type" value="Genomic_DNA"/>
</dbReference>
<protein>
    <submittedName>
        <fullName evidence="1">Uncharacterized protein</fullName>
    </submittedName>
</protein>
<proteinExistence type="predicted"/>
<evidence type="ECO:0000313" key="1">
    <source>
        <dbReference type="EMBL" id="KKM93853.1"/>
    </source>
</evidence>
<accession>A0A0F9LKD2</accession>
<sequence>MATKKFKIKCGQVYNVLPALRRLAEEPLDVKSAYWLSKLFRKVTTEYDDINKQRTELLEKFAIKQTDDDKKNGQYRFKPEDQEKINKVIEELMDIEISLDVPKIAWVALENVKVSARDMLLLEDFVDGAPE</sequence>
<dbReference type="AlphaFoldDB" id="A0A0F9LKD2"/>
<gene>
    <name evidence="1" type="ORF">LCGC14_1204190</name>
</gene>
<name>A0A0F9LKD2_9ZZZZ</name>
<reference evidence="1" key="1">
    <citation type="journal article" date="2015" name="Nature">
        <title>Complex archaea that bridge the gap between prokaryotes and eukaryotes.</title>
        <authorList>
            <person name="Spang A."/>
            <person name="Saw J.H."/>
            <person name="Jorgensen S.L."/>
            <person name="Zaremba-Niedzwiedzka K."/>
            <person name="Martijn J."/>
            <person name="Lind A.E."/>
            <person name="van Eijk R."/>
            <person name="Schleper C."/>
            <person name="Guy L."/>
            <person name="Ettema T.J."/>
        </authorList>
    </citation>
    <scope>NUCLEOTIDE SEQUENCE</scope>
</reference>